<comment type="caution">
    <text evidence="1">The sequence shown here is derived from an EMBL/GenBank/DDBJ whole genome shotgun (WGS) entry which is preliminary data.</text>
</comment>
<protein>
    <recommendedName>
        <fullName evidence="3">DUF4817 domain-containing protein</fullName>
    </recommendedName>
</protein>
<dbReference type="Proteomes" id="UP001159042">
    <property type="component" value="Unassembled WGS sequence"/>
</dbReference>
<gene>
    <name evidence="1" type="ORF">NQ315_015935</name>
</gene>
<dbReference type="PANTHER" id="PTHR47326:SF1">
    <property type="entry name" value="HTH PSQ-TYPE DOMAIN-CONTAINING PROTEIN"/>
    <property type="match status" value="1"/>
</dbReference>
<dbReference type="EMBL" id="JANEYG010000175">
    <property type="protein sequence ID" value="KAJ8911601.1"/>
    <property type="molecule type" value="Genomic_DNA"/>
</dbReference>
<dbReference type="PANTHER" id="PTHR47326">
    <property type="entry name" value="TRANSPOSABLE ELEMENT TC3 TRANSPOSASE-LIKE PROTEIN"/>
    <property type="match status" value="1"/>
</dbReference>
<evidence type="ECO:0000313" key="2">
    <source>
        <dbReference type="Proteomes" id="UP001159042"/>
    </source>
</evidence>
<dbReference type="Gene3D" id="3.30.420.10">
    <property type="entry name" value="Ribonuclease H-like superfamily/Ribonuclease H"/>
    <property type="match status" value="1"/>
</dbReference>
<dbReference type="GO" id="GO:0003676">
    <property type="term" value="F:nucleic acid binding"/>
    <property type="evidence" value="ECO:0007669"/>
    <property type="project" value="InterPro"/>
</dbReference>
<organism evidence="1 2">
    <name type="scientific">Exocentrus adspersus</name>
    <dbReference type="NCBI Taxonomy" id="1586481"/>
    <lineage>
        <taxon>Eukaryota</taxon>
        <taxon>Metazoa</taxon>
        <taxon>Ecdysozoa</taxon>
        <taxon>Arthropoda</taxon>
        <taxon>Hexapoda</taxon>
        <taxon>Insecta</taxon>
        <taxon>Pterygota</taxon>
        <taxon>Neoptera</taxon>
        <taxon>Endopterygota</taxon>
        <taxon>Coleoptera</taxon>
        <taxon>Polyphaga</taxon>
        <taxon>Cucujiformia</taxon>
        <taxon>Chrysomeloidea</taxon>
        <taxon>Cerambycidae</taxon>
        <taxon>Lamiinae</taxon>
        <taxon>Acanthocinini</taxon>
        <taxon>Exocentrus</taxon>
    </lineage>
</organism>
<name>A0AAV8VC17_9CUCU</name>
<dbReference type="InterPro" id="IPR036397">
    <property type="entry name" value="RNaseH_sf"/>
</dbReference>
<evidence type="ECO:0000313" key="1">
    <source>
        <dbReference type="EMBL" id="KAJ8911601.1"/>
    </source>
</evidence>
<accession>A0AAV8VC17</accession>
<dbReference type="AlphaFoldDB" id="A0AAV8VC17"/>
<reference evidence="1 2" key="1">
    <citation type="journal article" date="2023" name="Insect Mol. Biol.">
        <title>Genome sequencing provides insights into the evolution of gene families encoding plant cell wall-degrading enzymes in longhorned beetles.</title>
        <authorList>
            <person name="Shin N.R."/>
            <person name="Okamura Y."/>
            <person name="Kirsch R."/>
            <person name="Pauchet Y."/>
        </authorList>
    </citation>
    <scope>NUCLEOTIDE SEQUENCE [LARGE SCALE GENOMIC DNA]</scope>
    <source>
        <strain evidence="1">EAD_L_NR</strain>
    </source>
</reference>
<proteinExistence type="predicted"/>
<evidence type="ECO:0008006" key="3">
    <source>
        <dbReference type="Google" id="ProtNLM"/>
    </source>
</evidence>
<keyword evidence="2" id="KW-1185">Reference proteome</keyword>
<sequence length="195" mass="23003">MAQLNDTEQITLLMMIGFGERRRSLQEASDLFNNTFPERNPISKSTTCRILHNFEHMGNVKNLPKTGRPKTATNDDRALLRCTEQPREQPYMSIPKLSLETGNGERSVRRILRRNKIDPYKVILLQELTEDDPDRRMQFCQQIMNFLDETPQFVNHILFSDEDTFCLNGFVNRHNCHYWSAENPHWIKEMHTQHA</sequence>